<protein>
    <submittedName>
        <fullName evidence="4">CSON009868 protein</fullName>
    </submittedName>
</protein>
<evidence type="ECO:0000256" key="1">
    <source>
        <dbReference type="SAM" id="Coils"/>
    </source>
</evidence>
<evidence type="ECO:0000313" key="4">
    <source>
        <dbReference type="EMBL" id="SSX35398.1"/>
    </source>
</evidence>
<name>A0A336N9E3_CULSO</name>
<proteinExistence type="predicted"/>
<feature type="compositionally biased region" description="Basic and acidic residues" evidence="2">
    <location>
        <begin position="1"/>
        <end position="10"/>
    </location>
</feature>
<feature type="region of interest" description="Disordered" evidence="2">
    <location>
        <begin position="114"/>
        <end position="138"/>
    </location>
</feature>
<feature type="region of interest" description="Disordered" evidence="2">
    <location>
        <begin position="155"/>
        <end position="182"/>
    </location>
</feature>
<evidence type="ECO:0000256" key="2">
    <source>
        <dbReference type="SAM" id="MobiDB-lite"/>
    </source>
</evidence>
<feature type="coiled-coil region" evidence="1">
    <location>
        <begin position="464"/>
        <end position="512"/>
    </location>
</feature>
<evidence type="ECO:0000313" key="3">
    <source>
        <dbReference type="EMBL" id="SSX16065.1"/>
    </source>
</evidence>
<organism evidence="4">
    <name type="scientific">Culicoides sonorensis</name>
    <name type="common">Biting midge</name>
    <dbReference type="NCBI Taxonomy" id="179676"/>
    <lineage>
        <taxon>Eukaryota</taxon>
        <taxon>Metazoa</taxon>
        <taxon>Ecdysozoa</taxon>
        <taxon>Arthropoda</taxon>
        <taxon>Hexapoda</taxon>
        <taxon>Insecta</taxon>
        <taxon>Pterygota</taxon>
        <taxon>Neoptera</taxon>
        <taxon>Endopterygota</taxon>
        <taxon>Diptera</taxon>
        <taxon>Nematocera</taxon>
        <taxon>Chironomoidea</taxon>
        <taxon>Ceratopogonidae</taxon>
        <taxon>Ceratopogoninae</taxon>
        <taxon>Culicoides</taxon>
        <taxon>Monoculicoides</taxon>
    </lineage>
</organism>
<reference evidence="4" key="2">
    <citation type="submission" date="2018-07" db="EMBL/GenBank/DDBJ databases">
        <authorList>
            <person name="Quirk P.G."/>
            <person name="Krulwich T.A."/>
        </authorList>
    </citation>
    <scope>NUCLEOTIDE SEQUENCE</scope>
</reference>
<dbReference type="VEuPathDB" id="VectorBase:CSON009868"/>
<feature type="compositionally biased region" description="Polar residues" evidence="2">
    <location>
        <begin position="155"/>
        <end position="173"/>
    </location>
</feature>
<gene>
    <name evidence="4" type="primary">CSON009868</name>
</gene>
<reference evidence="3" key="1">
    <citation type="submission" date="2018-04" db="EMBL/GenBank/DDBJ databases">
        <authorList>
            <person name="Go L.Y."/>
            <person name="Mitchell J.A."/>
        </authorList>
    </citation>
    <scope>NUCLEOTIDE SEQUENCE</scope>
    <source>
        <tissue evidence="3">Whole organism</tissue>
    </source>
</reference>
<feature type="coiled-coil region" evidence="1">
    <location>
        <begin position="50"/>
        <end position="77"/>
    </location>
</feature>
<dbReference type="AlphaFoldDB" id="A0A336N9E3"/>
<feature type="compositionally biased region" description="Basic and acidic residues" evidence="2">
    <location>
        <begin position="114"/>
        <end position="123"/>
    </location>
</feature>
<keyword evidence="1" id="KW-0175">Coiled coil</keyword>
<dbReference type="EMBL" id="UFQS01003965">
    <property type="protein sequence ID" value="SSX16065.1"/>
    <property type="molecule type" value="Genomic_DNA"/>
</dbReference>
<sequence>MKSQSEKEDCNDISNVPANMEETSNDNKSDGVRTIVHLVQQDNVPEAKINDNSENELNKLEKIITNAAINLNTTESEETEILMEVKSNLPVQNDTEIENNDASKIVTFSKVASSEKDSVKINENETLPTEPEKIDQEKPETVLDLLSIDLCDSPSVTESENVASNQSTSNQNDVDTKDEKTSMIGESEDDVIAKMCAEAGFSVKPQSKNENFNDMEETLNETFEIEDSVLDPPAIEISEPTPNFKKNSTNFDTIVIEDTPLKPKTPQITMRRPFRKQQHMDVSEALSVSCVAEKSILKRRKRSLSTGDINATMFAERRVKFHSPANTTALIDEIDDRLMKSFTATDGRSLRAARRKRSLSDADYTQTKKKHTFKSKKMPDFAAIHSKQINKMESIADNLARKQERAILLTTPDRSKIGGSAYRKDSSSSKQNQLEYSITETKPKIENEKVSEEYGNIDAIPLPVNMEENEIEETSNEEKSLQKQDQDEIKEIVSEEQAVDEEEVKSDEIETENKDCDELVAQDSIQLKVEIEKPRAVIAKPVRKPTATVAPTKALDKISFKHRVNLTHKPAKLDGSVFKFAAKTALSDLKEGKETNLKPLKLGEQGSMKKGNTSQLPVTNSKQILNREENHRNLYKANKVCVERKRSGILQGVRLNKRFQLQMAYRDMKKE</sequence>
<accession>A0A336N9E3</accession>
<dbReference type="EMBL" id="UFQT01003965">
    <property type="protein sequence ID" value="SSX35398.1"/>
    <property type="molecule type" value="Genomic_DNA"/>
</dbReference>
<feature type="region of interest" description="Disordered" evidence="2">
    <location>
        <begin position="1"/>
        <end position="30"/>
    </location>
</feature>